<reference evidence="1" key="1">
    <citation type="submission" date="2019-03" db="EMBL/GenBank/DDBJ databases">
        <title>Single cell metagenomics reveals metabolic interactions within the superorganism composed of flagellate Streblomastix strix and complex community of Bacteroidetes bacteria on its surface.</title>
        <authorList>
            <person name="Treitli S.C."/>
            <person name="Kolisko M."/>
            <person name="Husnik F."/>
            <person name="Keeling P."/>
            <person name="Hampl V."/>
        </authorList>
    </citation>
    <scope>NUCLEOTIDE SEQUENCE</scope>
    <source>
        <strain evidence="1">STM</strain>
    </source>
</reference>
<sequence>MEKTTINANKECKFLADIPELNNRLPVNCLFNKGITGCGGTTIAIENKIDTIIAMPYVNMIKNKEAQYPNDRCGNELLGIYEGVTDNDILDYIK</sequence>
<organism evidence="1">
    <name type="scientific">termite gut metagenome</name>
    <dbReference type="NCBI Taxonomy" id="433724"/>
    <lineage>
        <taxon>unclassified sequences</taxon>
        <taxon>metagenomes</taxon>
        <taxon>organismal metagenomes</taxon>
    </lineage>
</organism>
<protein>
    <submittedName>
        <fullName evidence="1">Uncharacterized protein</fullName>
    </submittedName>
</protein>
<accession>A0A5J4PYJ5</accession>
<name>A0A5J4PYJ5_9ZZZZ</name>
<evidence type="ECO:0000313" key="1">
    <source>
        <dbReference type="EMBL" id="KAA6313694.1"/>
    </source>
</evidence>
<gene>
    <name evidence="1" type="ORF">EZS27_035573</name>
</gene>
<proteinExistence type="predicted"/>
<comment type="caution">
    <text evidence="1">The sequence shown here is derived from an EMBL/GenBank/DDBJ whole genome shotgun (WGS) entry which is preliminary data.</text>
</comment>
<dbReference type="AlphaFoldDB" id="A0A5J4PYJ5"/>
<dbReference type="EMBL" id="SNRY01005954">
    <property type="protein sequence ID" value="KAA6313694.1"/>
    <property type="molecule type" value="Genomic_DNA"/>
</dbReference>